<feature type="non-terminal residue" evidence="2">
    <location>
        <position position="68"/>
    </location>
</feature>
<comment type="caution">
    <text evidence="2">The sequence shown here is derived from an EMBL/GenBank/DDBJ whole genome shotgun (WGS) entry which is preliminary data.</text>
</comment>
<dbReference type="EMBL" id="SPHZ02000007">
    <property type="protein sequence ID" value="KAF0909127.1"/>
    <property type="molecule type" value="Genomic_DNA"/>
</dbReference>
<keyword evidence="3" id="KW-1185">Reference proteome</keyword>
<name>A0A6G1D9L8_9ORYZ</name>
<gene>
    <name evidence="2" type="ORF">E2562_031630</name>
</gene>
<sequence>METVKLRCQEEEHVAESASAKAHADHYDPLYAKEGHAASPQMLQEASSITATSSSSQQADAVVQDTIE</sequence>
<evidence type="ECO:0000313" key="3">
    <source>
        <dbReference type="Proteomes" id="UP000479710"/>
    </source>
</evidence>
<protein>
    <submittedName>
        <fullName evidence="2">Uncharacterized protein</fullName>
    </submittedName>
</protein>
<dbReference type="Proteomes" id="UP000479710">
    <property type="component" value="Unassembled WGS sequence"/>
</dbReference>
<accession>A0A6G1D9L8</accession>
<reference evidence="2 3" key="1">
    <citation type="submission" date="2019-11" db="EMBL/GenBank/DDBJ databases">
        <title>Whole genome sequence of Oryza granulata.</title>
        <authorList>
            <person name="Li W."/>
        </authorList>
    </citation>
    <scope>NUCLEOTIDE SEQUENCE [LARGE SCALE GENOMIC DNA]</scope>
    <source>
        <strain evidence="3">cv. Menghai</strain>
        <tissue evidence="2">Leaf</tissue>
    </source>
</reference>
<feature type="region of interest" description="Disordered" evidence="1">
    <location>
        <begin position="35"/>
        <end position="68"/>
    </location>
</feature>
<organism evidence="2 3">
    <name type="scientific">Oryza meyeriana var. granulata</name>
    <dbReference type="NCBI Taxonomy" id="110450"/>
    <lineage>
        <taxon>Eukaryota</taxon>
        <taxon>Viridiplantae</taxon>
        <taxon>Streptophyta</taxon>
        <taxon>Embryophyta</taxon>
        <taxon>Tracheophyta</taxon>
        <taxon>Spermatophyta</taxon>
        <taxon>Magnoliopsida</taxon>
        <taxon>Liliopsida</taxon>
        <taxon>Poales</taxon>
        <taxon>Poaceae</taxon>
        <taxon>BOP clade</taxon>
        <taxon>Oryzoideae</taxon>
        <taxon>Oryzeae</taxon>
        <taxon>Oryzinae</taxon>
        <taxon>Oryza</taxon>
        <taxon>Oryza meyeriana</taxon>
    </lineage>
</organism>
<evidence type="ECO:0000313" key="2">
    <source>
        <dbReference type="EMBL" id="KAF0909127.1"/>
    </source>
</evidence>
<proteinExistence type="predicted"/>
<dbReference type="AlphaFoldDB" id="A0A6G1D9L8"/>
<feature type="compositionally biased region" description="Low complexity" evidence="1">
    <location>
        <begin position="44"/>
        <end position="68"/>
    </location>
</feature>
<evidence type="ECO:0000256" key="1">
    <source>
        <dbReference type="SAM" id="MobiDB-lite"/>
    </source>
</evidence>